<organism evidence="1 2">
    <name type="scientific">Coemansia spiralis</name>
    <dbReference type="NCBI Taxonomy" id="417178"/>
    <lineage>
        <taxon>Eukaryota</taxon>
        <taxon>Fungi</taxon>
        <taxon>Fungi incertae sedis</taxon>
        <taxon>Zoopagomycota</taxon>
        <taxon>Kickxellomycotina</taxon>
        <taxon>Kickxellomycetes</taxon>
        <taxon>Kickxellales</taxon>
        <taxon>Kickxellaceae</taxon>
        <taxon>Coemansia</taxon>
    </lineage>
</organism>
<evidence type="ECO:0000313" key="2">
    <source>
        <dbReference type="Proteomes" id="UP001151516"/>
    </source>
</evidence>
<dbReference type="OrthoDB" id="5555362at2759"/>
<keyword evidence="2" id="KW-1185">Reference proteome</keyword>
<evidence type="ECO:0000313" key="1">
    <source>
        <dbReference type="EMBL" id="KAJ2687704.1"/>
    </source>
</evidence>
<gene>
    <name evidence="1" type="ORF">IWW39_002711</name>
</gene>
<dbReference type="EMBL" id="JANBTX010000064">
    <property type="protein sequence ID" value="KAJ2687704.1"/>
    <property type="molecule type" value="Genomic_DNA"/>
</dbReference>
<sequence length="285" mass="31715">MNGVSNGTLDENPDAWASANAMCKEFGFLPRQVAKELHVDVFMIFIYNGAALEELLRDYAACCTFPKVRSIEFMLVGPSNIEQEAFDDYSWSVIESGIRPFAQKIRQMTPRLKKVSIKIAPSDGSDFRLPVPLFNSLLAHLSKPVTEIAYELHSIPITIDQQLSGLTSLHFATMATHDSGKQIAHIQTFTDVASLFKIPAGGYVQYPRLHSFKLADVHSLDNSGQGNAGTLECLLIMPSPQTLKVLREHNIFTPTSHPKLHYVSFGMKLKSAQDAPRADVEHIRF</sequence>
<name>A0A9W8GFC4_9FUNG</name>
<protein>
    <submittedName>
        <fullName evidence="1">Uncharacterized protein</fullName>
    </submittedName>
</protein>
<dbReference type="Proteomes" id="UP001151516">
    <property type="component" value="Unassembled WGS sequence"/>
</dbReference>
<accession>A0A9W8GFC4</accession>
<proteinExistence type="predicted"/>
<dbReference type="AlphaFoldDB" id="A0A9W8GFC4"/>
<reference evidence="1" key="1">
    <citation type="submission" date="2022-07" db="EMBL/GenBank/DDBJ databases">
        <title>Phylogenomic reconstructions and comparative analyses of Kickxellomycotina fungi.</title>
        <authorList>
            <person name="Reynolds N.K."/>
            <person name="Stajich J.E."/>
            <person name="Barry K."/>
            <person name="Grigoriev I.V."/>
            <person name="Crous P."/>
            <person name="Smith M.E."/>
        </authorList>
    </citation>
    <scope>NUCLEOTIDE SEQUENCE</scope>
    <source>
        <strain evidence="1">CBS 109367</strain>
    </source>
</reference>
<comment type="caution">
    <text evidence="1">The sequence shown here is derived from an EMBL/GenBank/DDBJ whole genome shotgun (WGS) entry which is preliminary data.</text>
</comment>